<evidence type="ECO:0000313" key="2">
    <source>
        <dbReference type="EMBL" id="MBD7987929.1"/>
    </source>
</evidence>
<evidence type="ECO:0000256" key="1">
    <source>
        <dbReference type="SAM" id="SignalP"/>
    </source>
</evidence>
<keyword evidence="3" id="KW-1185">Reference proteome</keyword>
<feature type="signal peptide" evidence="1">
    <location>
        <begin position="1"/>
        <end position="25"/>
    </location>
</feature>
<sequence length="509" mass="53104">MQRSAAWAAAALAALMAMTSEGAQAARLRTPPPPPGTVLLVGEVNVGGVHAGVLELRLDGALQAQVPAGQGPFQIELPATTDAGMVSLDYVAPGLRLRSLLGGRRRLAGLAGSDGRVTPDDEDGLRVSPLSTAVAVLASTVDGVPPATDAAFAAAIRAAWGSDIRVVATALERLAVDPARLPPGVPDGLSLVEDIEAFNAALRADPQLASSPQLVFDPMPVTSVAPDDVRPVRAFAQPHGAPGTPVESNHGLLLEPDGQGALILHGMDHRPKAYSALPDADGALQLLPLQSVPTWVGYSSCRSDPEATGMLVATVLARDLRRHWRGQGVSLWQFGSDIRYEQPDCPDPQPWQERWIELWASPELPRARTHDVPAKLVGRHSLPMTCGVDYPHHLVVEACGRADHVLARDGSGMAHPAGEAPLALTWGREASGAIRFDYGGGRVSRQWLIDAGDGVVQTVAWVGEAELHGYTATGSGHASRVLGAGAAREAAAPAGGRVRAGPRYGGGVH</sequence>
<protein>
    <submittedName>
        <fullName evidence="2">Uncharacterized protein</fullName>
    </submittedName>
</protein>
<name>A0ABR8UJY2_9GAMM</name>
<proteinExistence type="predicted"/>
<organism evidence="2 3">
    <name type="scientific">Luteimonas colneyensis</name>
    <dbReference type="NCBI Taxonomy" id="2762230"/>
    <lineage>
        <taxon>Bacteria</taxon>
        <taxon>Pseudomonadati</taxon>
        <taxon>Pseudomonadota</taxon>
        <taxon>Gammaproteobacteria</taxon>
        <taxon>Lysobacterales</taxon>
        <taxon>Lysobacteraceae</taxon>
        <taxon>Luteimonas</taxon>
    </lineage>
</organism>
<dbReference type="EMBL" id="JACSQJ010000003">
    <property type="protein sequence ID" value="MBD7987929.1"/>
    <property type="molecule type" value="Genomic_DNA"/>
</dbReference>
<dbReference type="Proteomes" id="UP000647183">
    <property type="component" value="Unassembled WGS sequence"/>
</dbReference>
<accession>A0ABR8UJY2</accession>
<reference evidence="2 3" key="1">
    <citation type="submission" date="2020-08" db="EMBL/GenBank/DDBJ databases">
        <title>A Genomic Blueprint of the Chicken Gut Microbiome.</title>
        <authorList>
            <person name="Gilroy R."/>
            <person name="Ravi A."/>
            <person name="Getino M."/>
            <person name="Pursley I."/>
            <person name="Horton D.L."/>
            <person name="Alikhan N.-F."/>
            <person name="Baker D."/>
            <person name="Gharbi K."/>
            <person name="Hall N."/>
            <person name="Watson M."/>
            <person name="Adriaenssens E.M."/>
            <person name="Foster-Nyarko E."/>
            <person name="Jarju S."/>
            <person name="Secka A."/>
            <person name="Antonio M."/>
            <person name="Oren A."/>
            <person name="Chaudhuri R."/>
            <person name="La Ragione R.M."/>
            <person name="Hildebrand F."/>
            <person name="Pallen M.J."/>
        </authorList>
    </citation>
    <scope>NUCLEOTIDE SEQUENCE [LARGE SCALE GENOMIC DNA]</scope>
    <source>
        <strain evidence="2 3">Sa2BVA3</strain>
    </source>
</reference>
<evidence type="ECO:0000313" key="3">
    <source>
        <dbReference type="Proteomes" id="UP000647183"/>
    </source>
</evidence>
<feature type="chain" id="PRO_5046422966" evidence="1">
    <location>
        <begin position="26"/>
        <end position="509"/>
    </location>
</feature>
<keyword evidence="1" id="KW-0732">Signal</keyword>
<gene>
    <name evidence="2" type="ORF">H9645_07795</name>
</gene>
<dbReference type="RefSeq" id="WP_191729132.1">
    <property type="nucleotide sequence ID" value="NZ_JACSQJ010000003.1"/>
</dbReference>
<comment type="caution">
    <text evidence="2">The sequence shown here is derived from an EMBL/GenBank/DDBJ whole genome shotgun (WGS) entry which is preliminary data.</text>
</comment>